<comment type="caution">
    <text evidence="1">The sequence shown here is derived from an EMBL/GenBank/DDBJ whole genome shotgun (WGS) entry which is preliminary data.</text>
</comment>
<name>A0A9Q3BNH3_9BASI</name>
<evidence type="ECO:0000313" key="1">
    <source>
        <dbReference type="EMBL" id="MBW0468275.1"/>
    </source>
</evidence>
<keyword evidence="2" id="KW-1185">Reference proteome</keyword>
<gene>
    <name evidence="1" type="ORF">O181_007990</name>
</gene>
<proteinExistence type="predicted"/>
<dbReference type="AlphaFoldDB" id="A0A9Q3BNH3"/>
<dbReference type="EMBL" id="AVOT02001818">
    <property type="protein sequence ID" value="MBW0468275.1"/>
    <property type="molecule type" value="Genomic_DNA"/>
</dbReference>
<protein>
    <submittedName>
        <fullName evidence="1">Uncharacterized protein</fullName>
    </submittedName>
</protein>
<organism evidence="1 2">
    <name type="scientific">Austropuccinia psidii MF-1</name>
    <dbReference type="NCBI Taxonomy" id="1389203"/>
    <lineage>
        <taxon>Eukaryota</taxon>
        <taxon>Fungi</taxon>
        <taxon>Dikarya</taxon>
        <taxon>Basidiomycota</taxon>
        <taxon>Pucciniomycotina</taxon>
        <taxon>Pucciniomycetes</taxon>
        <taxon>Pucciniales</taxon>
        <taxon>Sphaerophragmiaceae</taxon>
        <taxon>Austropuccinia</taxon>
    </lineage>
</organism>
<evidence type="ECO:0000313" key="2">
    <source>
        <dbReference type="Proteomes" id="UP000765509"/>
    </source>
</evidence>
<sequence>MKERLSDLLFKYKNAFATDKEPLGAIIGDEVDIILNVEKPYPPLVRRKAYPASPRAIEALEVHIKELMDLGVLRNVGHNEQVKFTTPVIIAWNNEKQGWWGFLELEIPILSMKDI</sequence>
<accession>A0A9Q3BNH3</accession>
<dbReference type="OrthoDB" id="2595244at2759"/>
<reference evidence="1" key="1">
    <citation type="submission" date="2021-03" db="EMBL/GenBank/DDBJ databases">
        <title>Draft genome sequence of rust myrtle Austropuccinia psidii MF-1, a brazilian biotype.</title>
        <authorList>
            <person name="Quecine M.C."/>
            <person name="Pachon D.M.R."/>
            <person name="Bonatelli M.L."/>
            <person name="Correr F.H."/>
            <person name="Franceschini L.M."/>
            <person name="Leite T.F."/>
            <person name="Margarido G.R.A."/>
            <person name="Almeida C.A."/>
            <person name="Ferrarezi J.A."/>
            <person name="Labate C.A."/>
        </authorList>
    </citation>
    <scope>NUCLEOTIDE SEQUENCE</scope>
    <source>
        <strain evidence="1">MF-1</strain>
    </source>
</reference>
<dbReference type="Proteomes" id="UP000765509">
    <property type="component" value="Unassembled WGS sequence"/>
</dbReference>